<sequence>MLNEGDWVLIRYGDRSYLRRLEKGGSLNVRRDTLRFSEVIGKPEGIRIGKFEVFRPALEDLILLGFRRKTQIIYPKDAFYIAFKLGIGRNSRVLEFGTGSGALCAVLSELAGEVHTYEVVEEFHRLAVSNMKRYGLGENVVFHLGDFGEAEVEEALFDCAFVDVRDPLPYLEKLHRVLRDSAPLGFLLPTANQVVELLKELKPLFGGVEVLEILHRHYKTLPERFRPEDTMIGHTAYLVFCRKVTAPDK</sequence>
<evidence type="ECO:0000259" key="7">
    <source>
        <dbReference type="Pfam" id="PF08704"/>
    </source>
</evidence>
<protein>
    <recommendedName>
        <fullName evidence="5">tRNA (adenine(58)-N(1))-methyltransferase TrmI</fullName>
        <ecNumber evidence="5">2.1.1.220</ecNumber>
    </recommendedName>
</protein>
<dbReference type="PANTHER" id="PTHR12133">
    <property type="entry name" value="TRNA (ADENINE(58)-N(1))-METHYLTRANSFERASE"/>
    <property type="match status" value="1"/>
</dbReference>
<comment type="catalytic activity">
    <reaction evidence="5">
        <text>adenosine(58) in tRNA + S-adenosyl-L-methionine = N(1)-methyladenosine(58) in tRNA + S-adenosyl-L-homocysteine + H(+)</text>
        <dbReference type="Rhea" id="RHEA:43152"/>
        <dbReference type="Rhea" id="RHEA-COMP:10365"/>
        <dbReference type="Rhea" id="RHEA-COMP:10366"/>
        <dbReference type="ChEBI" id="CHEBI:15378"/>
        <dbReference type="ChEBI" id="CHEBI:57856"/>
        <dbReference type="ChEBI" id="CHEBI:59789"/>
        <dbReference type="ChEBI" id="CHEBI:74411"/>
        <dbReference type="ChEBI" id="CHEBI:74491"/>
        <dbReference type="EC" id="2.1.1.220"/>
    </reaction>
</comment>
<dbReference type="AlphaFoldDB" id="A0A7C5Q467"/>
<dbReference type="CDD" id="cd02440">
    <property type="entry name" value="AdoMet_MTases"/>
    <property type="match status" value="1"/>
</dbReference>
<dbReference type="Proteomes" id="UP000885792">
    <property type="component" value="Unassembled WGS sequence"/>
</dbReference>
<comment type="function">
    <text evidence="5">Catalyzes the S-adenosyl-L-methionine-dependent formation of N(1)-methyladenine at position 58 (m1A58) in tRNA.</text>
</comment>
<accession>A0A7C5Q467</accession>
<gene>
    <name evidence="8" type="ORF">ENJ61_03430</name>
</gene>
<dbReference type="PIRSF" id="PIRSF017269">
    <property type="entry name" value="GCD14"/>
    <property type="match status" value="1"/>
</dbReference>
<feature type="binding site" evidence="6">
    <location>
        <position position="118"/>
    </location>
    <ligand>
        <name>S-adenosyl-L-methionine</name>
        <dbReference type="ChEBI" id="CHEBI:59789"/>
    </ligand>
</feature>
<feature type="binding site" evidence="6">
    <location>
        <begin position="100"/>
        <end position="103"/>
    </location>
    <ligand>
        <name>S-adenosyl-L-methionine</name>
        <dbReference type="ChEBI" id="CHEBI:59789"/>
    </ligand>
</feature>
<evidence type="ECO:0000256" key="2">
    <source>
        <dbReference type="ARBA" id="ARBA00022679"/>
    </source>
</evidence>
<dbReference type="PANTHER" id="PTHR12133:SF1">
    <property type="entry name" value="TRNA (ADENINE(58)-N(1))-METHYLTRANSFERASE, MITOCHONDRIAL"/>
    <property type="match status" value="1"/>
</dbReference>
<comment type="similarity">
    <text evidence="5">Belongs to the class I-like SAM-binding methyltransferase superfamily. TRM61 family.</text>
</comment>
<feature type="binding site" evidence="6">
    <location>
        <position position="163"/>
    </location>
    <ligand>
        <name>S-adenosyl-L-methionine</name>
        <dbReference type="ChEBI" id="CHEBI:59789"/>
    </ligand>
</feature>
<dbReference type="InterPro" id="IPR049470">
    <property type="entry name" value="TRM61_C"/>
</dbReference>
<comment type="caution">
    <text evidence="8">The sequence shown here is derived from an EMBL/GenBank/DDBJ whole genome shotgun (WGS) entry which is preliminary data.</text>
</comment>
<evidence type="ECO:0000256" key="1">
    <source>
        <dbReference type="ARBA" id="ARBA00022603"/>
    </source>
</evidence>
<organism evidence="8">
    <name type="scientific">Aquifex aeolicus</name>
    <dbReference type="NCBI Taxonomy" id="63363"/>
    <lineage>
        <taxon>Bacteria</taxon>
        <taxon>Pseudomonadati</taxon>
        <taxon>Aquificota</taxon>
        <taxon>Aquificia</taxon>
        <taxon>Aquificales</taxon>
        <taxon>Aquificaceae</taxon>
        <taxon>Aquifex</taxon>
    </lineage>
</organism>
<dbReference type="Gene3D" id="3.40.50.150">
    <property type="entry name" value="Vaccinia Virus protein VP39"/>
    <property type="match status" value="1"/>
</dbReference>
<dbReference type="GO" id="GO:0031515">
    <property type="term" value="C:tRNA (m1A) methyltransferase complex"/>
    <property type="evidence" value="ECO:0007669"/>
    <property type="project" value="UniProtKB-UniRule"/>
</dbReference>
<dbReference type="Gene3D" id="3.10.330.20">
    <property type="match status" value="1"/>
</dbReference>
<dbReference type="GO" id="GO:0160107">
    <property type="term" value="F:tRNA (adenine(58)-N1)-methyltransferase activity"/>
    <property type="evidence" value="ECO:0007669"/>
    <property type="project" value="UniProtKB-EC"/>
</dbReference>
<dbReference type="EMBL" id="DRNB01000127">
    <property type="protein sequence ID" value="HHJ63937.1"/>
    <property type="molecule type" value="Genomic_DNA"/>
</dbReference>
<evidence type="ECO:0000256" key="4">
    <source>
        <dbReference type="ARBA" id="ARBA00022694"/>
    </source>
</evidence>
<dbReference type="PROSITE" id="PS51620">
    <property type="entry name" value="SAM_TRM61"/>
    <property type="match status" value="1"/>
</dbReference>
<evidence type="ECO:0000256" key="6">
    <source>
        <dbReference type="PIRSR" id="PIRSR017269-1"/>
    </source>
</evidence>
<dbReference type="Pfam" id="PF08704">
    <property type="entry name" value="GCD14"/>
    <property type="match status" value="1"/>
</dbReference>
<keyword evidence="3 5" id="KW-0949">S-adenosyl-L-methionine</keyword>
<reference evidence="8" key="1">
    <citation type="journal article" date="2020" name="mSystems">
        <title>Genome- and Community-Level Interaction Insights into Carbon Utilization and Element Cycling Functions of Hydrothermarchaeota in Hydrothermal Sediment.</title>
        <authorList>
            <person name="Zhou Z."/>
            <person name="Liu Y."/>
            <person name="Xu W."/>
            <person name="Pan J."/>
            <person name="Luo Z.H."/>
            <person name="Li M."/>
        </authorList>
    </citation>
    <scope>NUCLEOTIDE SEQUENCE [LARGE SCALE GENOMIC DNA]</scope>
    <source>
        <strain evidence="8">HyVt-501</strain>
    </source>
</reference>
<feature type="domain" description="tRNA (adenine(58)-N(1))-methyltransferase catalytic subunit TRM61 C-terminal" evidence="7">
    <location>
        <begin position="65"/>
        <end position="220"/>
    </location>
</feature>
<name>A0A7C5Q467_AQUAO</name>
<dbReference type="InterPro" id="IPR029063">
    <property type="entry name" value="SAM-dependent_MTases_sf"/>
</dbReference>
<dbReference type="EC" id="2.1.1.220" evidence="5"/>
<dbReference type="GO" id="GO:0030488">
    <property type="term" value="P:tRNA methylation"/>
    <property type="evidence" value="ECO:0007669"/>
    <property type="project" value="InterPro"/>
</dbReference>
<keyword evidence="1 5" id="KW-0489">Methyltransferase</keyword>
<dbReference type="InterPro" id="IPR014816">
    <property type="entry name" value="tRNA_MeTrfase_Gcd14"/>
</dbReference>
<keyword evidence="2 5" id="KW-0808">Transferase</keyword>
<proteinExistence type="inferred from homology"/>
<evidence type="ECO:0000256" key="5">
    <source>
        <dbReference type="PIRNR" id="PIRNR017269"/>
    </source>
</evidence>
<keyword evidence="4 5" id="KW-0819">tRNA processing</keyword>
<comment type="subunit">
    <text evidence="5">Homotetramer composed of a dimer of dimers.</text>
</comment>
<evidence type="ECO:0000313" key="8">
    <source>
        <dbReference type="EMBL" id="HHJ63937.1"/>
    </source>
</evidence>
<evidence type="ECO:0000256" key="3">
    <source>
        <dbReference type="ARBA" id="ARBA00022691"/>
    </source>
</evidence>
<dbReference type="SUPFAM" id="SSF53335">
    <property type="entry name" value="S-adenosyl-L-methionine-dependent methyltransferases"/>
    <property type="match status" value="1"/>
</dbReference>